<proteinExistence type="predicted"/>
<dbReference type="AlphaFoldDB" id="A0A1H3NRY7"/>
<dbReference type="Proteomes" id="UP000199515">
    <property type="component" value="Unassembled WGS sequence"/>
</dbReference>
<dbReference type="EMBL" id="FNON01000007">
    <property type="protein sequence ID" value="SDY91662.1"/>
    <property type="molecule type" value="Genomic_DNA"/>
</dbReference>
<gene>
    <name evidence="1" type="ORF">SAMN05421504_107435</name>
</gene>
<accession>A0A1H3NRY7</accession>
<protein>
    <submittedName>
        <fullName evidence="1">Uncharacterized protein</fullName>
    </submittedName>
</protein>
<name>A0A1H3NRY7_9PSEU</name>
<dbReference type="OrthoDB" id="3706233at2"/>
<keyword evidence="2" id="KW-1185">Reference proteome</keyword>
<organism evidence="1 2">
    <name type="scientific">Amycolatopsis xylanica</name>
    <dbReference type="NCBI Taxonomy" id="589385"/>
    <lineage>
        <taxon>Bacteria</taxon>
        <taxon>Bacillati</taxon>
        <taxon>Actinomycetota</taxon>
        <taxon>Actinomycetes</taxon>
        <taxon>Pseudonocardiales</taxon>
        <taxon>Pseudonocardiaceae</taxon>
        <taxon>Amycolatopsis</taxon>
    </lineage>
</organism>
<evidence type="ECO:0000313" key="1">
    <source>
        <dbReference type="EMBL" id="SDY91662.1"/>
    </source>
</evidence>
<reference evidence="1 2" key="1">
    <citation type="submission" date="2016-10" db="EMBL/GenBank/DDBJ databases">
        <authorList>
            <person name="de Groot N.N."/>
        </authorList>
    </citation>
    <scope>NUCLEOTIDE SEQUENCE [LARGE SCALE GENOMIC DNA]</scope>
    <source>
        <strain evidence="1 2">CPCC 202699</strain>
    </source>
</reference>
<evidence type="ECO:0000313" key="2">
    <source>
        <dbReference type="Proteomes" id="UP000199515"/>
    </source>
</evidence>
<dbReference type="RefSeq" id="WP_091295021.1">
    <property type="nucleotide sequence ID" value="NZ_FNON01000007.1"/>
</dbReference>
<sequence length="66" mass="6766">MNAKRKLTASILGSVIGFAALVTTLAPATLALGTEGPSVSIVADGPTDCPADTHWNGTECVNDTHW</sequence>